<dbReference type="STRING" id="4829.A0A168LXW2"/>
<sequence length="407" mass="47180">MSNLGDAPIEVLFLILNNIDQQNHLYECTLINKSFYAAANPLLWRAPQMAGGTKREDTILFRLKQSFRLPHQHCLHSTPLGHNVRKLDASKICRLQDLRVVINNVPLVEELVIGIEKLKDKDMERIAIKCPQLKCLCFISPLDGSDRFFDPLRHCTNLRELSIYHSLGSHLQLAPLQHCPLKKLRLYSYGFDNEYAKDTFFVDIPTLTHLDMDYMPQTYYRHFQALPSRPHFPVLTDLRIRNCRFHDNSTMVSFFKSHPLISTLSLKDMQINQAVMTSLATDLIHLKYLCLIDNRRLPALTNPFHRVEKLNIRGCHINAQHMAMYFSNLRYIHVAKGISTRRFNDDISQLDGSTVETITKLTYLDFTSYDSVPDDLKVYLPRRTGGQLVKEDLDHIRETALGLVWIY</sequence>
<proteinExistence type="predicted"/>
<evidence type="ECO:0008006" key="3">
    <source>
        <dbReference type="Google" id="ProtNLM"/>
    </source>
</evidence>
<evidence type="ECO:0000313" key="2">
    <source>
        <dbReference type="Proteomes" id="UP000078561"/>
    </source>
</evidence>
<keyword evidence="2" id="KW-1185">Reference proteome</keyword>
<dbReference type="InterPro" id="IPR032675">
    <property type="entry name" value="LRR_dom_sf"/>
</dbReference>
<dbReference type="AlphaFoldDB" id="A0A168LXW2"/>
<dbReference type="Proteomes" id="UP000078561">
    <property type="component" value="Unassembled WGS sequence"/>
</dbReference>
<dbReference type="SUPFAM" id="SSF52047">
    <property type="entry name" value="RNI-like"/>
    <property type="match status" value="1"/>
</dbReference>
<gene>
    <name evidence="1" type="primary">ABSGL_03183.1 scaffold 4267</name>
</gene>
<dbReference type="EMBL" id="LT551899">
    <property type="protein sequence ID" value="SAL97676.1"/>
    <property type="molecule type" value="Genomic_DNA"/>
</dbReference>
<evidence type="ECO:0000313" key="1">
    <source>
        <dbReference type="EMBL" id="SAL97676.1"/>
    </source>
</evidence>
<dbReference type="Gene3D" id="3.80.10.10">
    <property type="entry name" value="Ribonuclease Inhibitor"/>
    <property type="match status" value="1"/>
</dbReference>
<organism evidence="1">
    <name type="scientific">Absidia glauca</name>
    <name type="common">Pin mould</name>
    <dbReference type="NCBI Taxonomy" id="4829"/>
    <lineage>
        <taxon>Eukaryota</taxon>
        <taxon>Fungi</taxon>
        <taxon>Fungi incertae sedis</taxon>
        <taxon>Mucoromycota</taxon>
        <taxon>Mucoromycotina</taxon>
        <taxon>Mucoromycetes</taxon>
        <taxon>Mucorales</taxon>
        <taxon>Cunninghamellaceae</taxon>
        <taxon>Absidia</taxon>
    </lineage>
</organism>
<protein>
    <recommendedName>
        <fullName evidence="3">F-box domain-containing protein</fullName>
    </recommendedName>
</protein>
<accession>A0A168LXW2</accession>
<dbReference type="OrthoDB" id="10257471at2759"/>
<reference evidence="1" key="1">
    <citation type="submission" date="2016-04" db="EMBL/GenBank/DDBJ databases">
        <authorList>
            <person name="Evans L.H."/>
            <person name="Alamgir A."/>
            <person name="Owens N."/>
            <person name="Weber N.D."/>
            <person name="Virtaneva K."/>
            <person name="Barbian K."/>
            <person name="Babar A."/>
            <person name="Rosenke K."/>
        </authorList>
    </citation>
    <scope>NUCLEOTIDE SEQUENCE [LARGE SCALE GENOMIC DNA]</scope>
    <source>
        <strain evidence="1">CBS 101.48</strain>
    </source>
</reference>
<name>A0A168LXW2_ABSGL</name>
<dbReference type="InParanoid" id="A0A168LXW2"/>